<evidence type="ECO:0000259" key="2">
    <source>
        <dbReference type="Pfam" id="PF01261"/>
    </source>
</evidence>
<accession>A0ABV6MT81</accession>
<protein>
    <submittedName>
        <fullName evidence="3">Sugar phosphate isomerase/epimerase family protein</fullName>
    </submittedName>
</protein>
<dbReference type="PANTHER" id="PTHR12110">
    <property type="entry name" value="HYDROXYPYRUVATE ISOMERASE"/>
    <property type="match status" value="1"/>
</dbReference>
<keyword evidence="4" id="KW-1185">Reference proteome</keyword>
<proteinExistence type="predicted"/>
<dbReference type="RefSeq" id="WP_273940070.1">
    <property type="nucleotide sequence ID" value="NZ_CP097263.1"/>
</dbReference>
<feature type="signal peptide" evidence="1">
    <location>
        <begin position="1"/>
        <end position="23"/>
    </location>
</feature>
<evidence type="ECO:0000313" key="3">
    <source>
        <dbReference type="EMBL" id="MFC0543523.1"/>
    </source>
</evidence>
<dbReference type="InterPro" id="IPR036237">
    <property type="entry name" value="Xyl_isomerase-like_sf"/>
</dbReference>
<organism evidence="3 4">
    <name type="scientific">Kutzneria chonburiensis</name>
    <dbReference type="NCBI Taxonomy" id="1483604"/>
    <lineage>
        <taxon>Bacteria</taxon>
        <taxon>Bacillati</taxon>
        <taxon>Actinomycetota</taxon>
        <taxon>Actinomycetes</taxon>
        <taxon>Pseudonocardiales</taxon>
        <taxon>Pseudonocardiaceae</taxon>
        <taxon>Kutzneria</taxon>
    </lineage>
</organism>
<keyword evidence="1" id="KW-0732">Signal</keyword>
<sequence>MSQLSRRSLLTSAALLAAGSALAAPAAGATNRRCPSPIALQMWSLNDQAEQDLLGTLDKVAAIGYVAIESYDLYDNSPKVVRAHLDNLGLGLCSSHAPFPSGPDAKSILDTYAELGSRTLVWSLEPEEFDSRDAILRGADRINEAVVNARPYGMRIGYHNHFAEFRNSFNGQQAYRILLNALDPAVVIELDTYWAQTGGADPVKVLRSLGRRVEYIHIKDGPATGMDDYMVPYGTGTIDVDGIARANPDVRWNIVEMDRSHYDMYWLLNNCYEYLVGRGLAVGRRPVS</sequence>
<dbReference type="Gene3D" id="3.20.20.150">
    <property type="entry name" value="Divalent-metal-dependent TIM barrel enzymes"/>
    <property type="match status" value="1"/>
</dbReference>
<dbReference type="PROSITE" id="PS51318">
    <property type="entry name" value="TAT"/>
    <property type="match status" value="1"/>
</dbReference>
<name>A0ABV6MT81_9PSEU</name>
<reference evidence="3 4" key="1">
    <citation type="submission" date="2024-09" db="EMBL/GenBank/DDBJ databases">
        <authorList>
            <person name="Sun Q."/>
            <person name="Mori K."/>
        </authorList>
    </citation>
    <scope>NUCLEOTIDE SEQUENCE [LARGE SCALE GENOMIC DNA]</scope>
    <source>
        <strain evidence="3 4">TBRC 1432</strain>
    </source>
</reference>
<dbReference type="GO" id="GO:0016853">
    <property type="term" value="F:isomerase activity"/>
    <property type="evidence" value="ECO:0007669"/>
    <property type="project" value="UniProtKB-KW"/>
</dbReference>
<dbReference type="EMBL" id="JBHLUD010000006">
    <property type="protein sequence ID" value="MFC0543523.1"/>
    <property type="molecule type" value="Genomic_DNA"/>
</dbReference>
<comment type="caution">
    <text evidence="3">The sequence shown here is derived from an EMBL/GenBank/DDBJ whole genome shotgun (WGS) entry which is preliminary data.</text>
</comment>
<dbReference type="Pfam" id="PF01261">
    <property type="entry name" value="AP_endonuc_2"/>
    <property type="match status" value="1"/>
</dbReference>
<evidence type="ECO:0000256" key="1">
    <source>
        <dbReference type="SAM" id="SignalP"/>
    </source>
</evidence>
<dbReference type="InterPro" id="IPR050312">
    <property type="entry name" value="IolE/XylAMocC-like"/>
</dbReference>
<dbReference type="SUPFAM" id="SSF51658">
    <property type="entry name" value="Xylose isomerase-like"/>
    <property type="match status" value="1"/>
</dbReference>
<feature type="domain" description="Xylose isomerase-like TIM barrel" evidence="2">
    <location>
        <begin position="57"/>
        <end position="245"/>
    </location>
</feature>
<dbReference type="Proteomes" id="UP001589810">
    <property type="component" value="Unassembled WGS sequence"/>
</dbReference>
<dbReference type="InterPro" id="IPR013022">
    <property type="entry name" value="Xyl_isomerase-like_TIM-brl"/>
</dbReference>
<evidence type="ECO:0000313" key="4">
    <source>
        <dbReference type="Proteomes" id="UP001589810"/>
    </source>
</evidence>
<keyword evidence="3" id="KW-0413">Isomerase</keyword>
<dbReference type="PANTHER" id="PTHR12110:SF41">
    <property type="entry name" value="INOSOSE DEHYDRATASE"/>
    <property type="match status" value="1"/>
</dbReference>
<dbReference type="InterPro" id="IPR006311">
    <property type="entry name" value="TAT_signal"/>
</dbReference>
<feature type="chain" id="PRO_5045651820" evidence="1">
    <location>
        <begin position="24"/>
        <end position="288"/>
    </location>
</feature>
<gene>
    <name evidence="3" type="ORF">ACFFH7_18625</name>
</gene>